<organism evidence="2 3">
    <name type="scientific">Rhipicephalus microplus</name>
    <name type="common">Cattle tick</name>
    <name type="synonym">Boophilus microplus</name>
    <dbReference type="NCBI Taxonomy" id="6941"/>
    <lineage>
        <taxon>Eukaryota</taxon>
        <taxon>Metazoa</taxon>
        <taxon>Ecdysozoa</taxon>
        <taxon>Arthropoda</taxon>
        <taxon>Chelicerata</taxon>
        <taxon>Arachnida</taxon>
        <taxon>Acari</taxon>
        <taxon>Parasitiformes</taxon>
        <taxon>Ixodida</taxon>
        <taxon>Ixodoidea</taxon>
        <taxon>Ixodidae</taxon>
        <taxon>Rhipicephalinae</taxon>
        <taxon>Rhipicephalus</taxon>
        <taxon>Boophilus</taxon>
    </lineage>
</organism>
<gene>
    <name evidence="2" type="ORF">HPB51_004583</name>
</gene>
<evidence type="ECO:0000256" key="1">
    <source>
        <dbReference type="SAM" id="MobiDB-lite"/>
    </source>
</evidence>
<accession>A0A9J6ELX1</accession>
<feature type="compositionally biased region" description="Polar residues" evidence="1">
    <location>
        <begin position="138"/>
        <end position="153"/>
    </location>
</feature>
<evidence type="ECO:0000313" key="3">
    <source>
        <dbReference type="Proteomes" id="UP000821866"/>
    </source>
</evidence>
<sequence length="215" mass="23938">MKAPTWSRRQAIRSARDNGFVGYWVDHAGIAFVKQTLSLLADPSYKPEHGVRTRAASRQVKRKRTTHSLGRSGVKCVSSRTRTVAGTGDREEIRIGNNHSDRLGRRHLPGRRTRRFRVTSPTSRVDDSIPLPRRERPVTTTSPSSKVNGSSAVTSNGRPFVTLHVVVCGARSRGLARLGVRSTVFPTCPSDGKRCLSRLSGVLEASFFFVRLRYR</sequence>
<comment type="caution">
    <text evidence="2">The sequence shown here is derived from an EMBL/GenBank/DDBJ whole genome shotgun (WGS) entry which is preliminary data.</text>
</comment>
<evidence type="ECO:0000313" key="2">
    <source>
        <dbReference type="EMBL" id="KAH8035342.1"/>
    </source>
</evidence>
<keyword evidence="3" id="KW-1185">Reference proteome</keyword>
<dbReference type="Proteomes" id="UP000821866">
    <property type="component" value="Chromosome 11"/>
</dbReference>
<name>A0A9J6ELX1_RHIMP</name>
<reference evidence="2" key="2">
    <citation type="submission" date="2021-09" db="EMBL/GenBank/DDBJ databases">
        <authorList>
            <person name="Jia N."/>
            <person name="Wang J."/>
            <person name="Shi W."/>
            <person name="Du L."/>
            <person name="Sun Y."/>
            <person name="Zhan W."/>
            <person name="Jiang J."/>
            <person name="Wang Q."/>
            <person name="Zhang B."/>
            <person name="Ji P."/>
            <person name="Sakyi L.B."/>
            <person name="Cui X."/>
            <person name="Yuan T."/>
            <person name="Jiang B."/>
            <person name="Yang W."/>
            <person name="Lam T.T.-Y."/>
            <person name="Chang Q."/>
            <person name="Ding S."/>
            <person name="Wang X."/>
            <person name="Zhu J."/>
            <person name="Ruan X."/>
            <person name="Zhao L."/>
            <person name="Wei J."/>
            <person name="Que T."/>
            <person name="Du C."/>
            <person name="Cheng J."/>
            <person name="Dai P."/>
            <person name="Han X."/>
            <person name="Huang E."/>
            <person name="Gao Y."/>
            <person name="Liu J."/>
            <person name="Shao H."/>
            <person name="Ye R."/>
            <person name="Li L."/>
            <person name="Wei W."/>
            <person name="Wang X."/>
            <person name="Wang C."/>
            <person name="Huo Q."/>
            <person name="Li W."/>
            <person name="Guo W."/>
            <person name="Chen H."/>
            <person name="Chen S."/>
            <person name="Zhou L."/>
            <person name="Zhou L."/>
            <person name="Ni X."/>
            <person name="Tian J."/>
            <person name="Zhou Y."/>
            <person name="Sheng Y."/>
            <person name="Liu T."/>
            <person name="Pan Y."/>
            <person name="Xia L."/>
            <person name="Li J."/>
            <person name="Zhao F."/>
            <person name="Cao W."/>
        </authorList>
    </citation>
    <scope>NUCLEOTIDE SEQUENCE</scope>
    <source>
        <strain evidence="2">Rmic-2018</strain>
        <tissue evidence="2">Larvae</tissue>
    </source>
</reference>
<reference evidence="2" key="1">
    <citation type="journal article" date="2020" name="Cell">
        <title>Large-Scale Comparative Analyses of Tick Genomes Elucidate Their Genetic Diversity and Vector Capacities.</title>
        <authorList>
            <consortium name="Tick Genome and Microbiome Consortium (TIGMIC)"/>
            <person name="Jia N."/>
            <person name="Wang J."/>
            <person name="Shi W."/>
            <person name="Du L."/>
            <person name="Sun Y."/>
            <person name="Zhan W."/>
            <person name="Jiang J.F."/>
            <person name="Wang Q."/>
            <person name="Zhang B."/>
            <person name="Ji P."/>
            <person name="Bell-Sakyi L."/>
            <person name="Cui X.M."/>
            <person name="Yuan T.T."/>
            <person name="Jiang B.G."/>
            <person name="Yang W.F."/>
            <person name="Lam T.T."/>
            <person name="Chang Q.C."/>
            <person name="Ding S.J."/>
            <person name="Wang X.J."/>
            <person name="Zhu J.G."/>
            <person name="Ruan X.D."/>
            <person name="Zhao L."/>
            <person name="Wei J.T."/>
            <person name="Ye R.Z."/>
            <person name="Que T.C."/>
            <person name="Du C.H."/>
            <person name="Zhou Y.H."/>
            <person name="Cheng J.X."/>
            <person name="Dai P.F."/>
            <person name="Guo W.B."/>
            <person name="Han X.H."/>
            <person name="Huang E.J."/>
            <person name="Li L.F."/>
            <person name="Wei W."/>
            <person name="Gao Y.C."/>
            <person name="Liu J.Z."/>
            <person name="Shao H.Z."/>
            <person name="Wang X."/>
            <person name="Wang C.C."/>
            <person name="Yang T.C."/>
            <person name="Huo Q.B."/>
            <person name="Li W."/>
            <person name="Chen H.Y."/>
            <person name="Chen S.E."/>
            <person name="Zhou L.G."/>
            <person name="Ni X.B."/>
            <person name="Tian J.H."/>
            <person name="Sheng Y."/>
            <person name="Liu T."/>
            <person name="Pan Y.S."/>
            <person name="Xia L.Y."/>
            <person name="Li J."/>
            <person name="Zhao F."/>
            <person name="Cao W.C."/>
        </authorList>
    </citation>
    <scope>NUCLEOTIDE SEQUENCE</scope>
    <source>
        <strain evidence="2">Rmic-2018</strain>
    </source>
</reference>
<feature type="region of interest" description="Disordered" evidence="1">
    <location>
        <begin position="117"/>
        <end position="153"/>
    </location>
</feature>
<protein>
    <submittedName>
        <fullName evidence="2">Uncharacterized protein</fullName>
    </submittedName>
</protein>
<proteinExistence type="predicted"/>
<dbReference type="EMBL" id="JABSTU010000003">
    <property type="protein sequence ID" value="KAH8035342.1"/>
    <property type="molecule type" value="Genomic_DNA"/>
</dbReference>
<dbReference type="AlphaFoldDB" id="A0A9J6ELX1"/>
<feature type="compositionally biased region" description="Basic and acidic residues" evidence="1">
    <location>
        <begin position="124"/>
        <end position="137"/>
    </location>
</feature>